<evidence type="ECO:0000256" key="9">
    <source>
        <dbReference type="PROSITE-ProRule" id="PRU00175"/>
    </source>
</evidence>
<organism evidence="16">
    <name type="scientific">Hymenolepis diminuta</name>
    <name type="common">Rat tapeworm</name>
    <dbReference type="NCBI Taxonomy" id="6216"/>
    <lineage>
        <taxon>Eukaryota</taxon>
        <taxon>Metazoa</taxon>
        <taxon>Spiralia</taxon>
        <taxon>Lophotrochozoa</taxon>
        <taxon>Platyhelminthes</taxon>
        <taxon>Cestoda</taxon>
        <taxon>Eucestoda</taxon>
        <taxon>Cyclophyllidea</taxon>
        <taxon>Hymenolepididae</taxon>
        <taxon>Hymenolepis</taxon>
    </lineage>
</organism>
<feature type="domain" description="PHD-type" evidence="11">
    <location>
        <begin position="290"/>
        <end position="340"/>
    </location>
</feature>
<feature type="compositionally biased region" description="Low complexity" evidence="10">
    <location>
        <begin position="1067"/>
        <end position="1082"/>
    </location>
</feature>
<evidence type="ECO:0000256" key="10">
    <source>
        <dbReference type="SAM" id="MobiDB-lite"/>
    </source>
</evidence>
<dbReference type="Pfam" id="PF00628">
    <property type="entry name" value="PHD"/>
    <property type="match status" value="3"/>
</dbReference>
<feature type="compositionally biased region" description="Polar residues" evidence="10">
    <location>
        <begin position="2112"/>
        <end position="2129"/>
    </location>
</feature>
<dbReference type="CDD" id="cd15665">
    <property type="entry name" value="ePHD1_KMT2C_like"/>
    <property type="match status" value="1"/>
</dbReference>
<dbReference type="GO" id="GO:0045944">
    <property type="term" value="P:positive regulation of transcription by RNA polymerase II"/>
    <property type="evidence" value="ECO:0007669"/>
    <property type="project" value="TreeGrafter"/>
</dbReference>
<dbReference type="FunFam" id="3.30.40.10:FF:000852">
    <property type="entry name" value="Histone-lysine N-methyltransferase 2C"/>
    <property type="match status" value="1"/>
</dbReference>
<feature type="region of interest" description="Disordered" evidence="10">
    <location>
        <begin position="1192"/>
        <end position="1282"/>
    </location>
</feature>
<feature type="compositionally biased region" description="Low complexity" evidence="10">
    <location>
        <begin position="1624"/>
        <end position="1636"/>
    </location>
</feature>
<feature type="compositionally biased region" description="Low complexity" evidence="10">
    <location>
        <begin position="2049"/>
        <end position="2069"/>
    </location>
</feature>
<feature type="region of interest" description="Disordered" evidence="10">
    <location>
        <begin position="2697"/>
        <end position="2716"/>
    </location>
</feature>
<feature type="compositionally biased region" description="Polar residues" evidence="10">
    <location>
        <begin position="1896"/>
        <end position="1910"/>
    </location>
</feature>
<evidence type="ECO:0000256" key="8">
    <source>
        <dbReference type="ARBA" id="ARBA00023242"/>
    </source>
</evidence>
<accession>A0A158QCW2</accession>
<dbReference type="InterPro" id="IPR001841">
    <property type="entry name" value="Znf_RING"/>
</dbReference>
<feature type="region of interest" description="Disordered" evidence="10">
    <location>
        <begin position="1852"/>
        <end position="1991"/>
    </location>
</feature>
<protein>
    <submittedName>
        <fullName evidence="16">Histone-lysine N-methyltransferase</fullName>
    </submittedName>
</protein>
<feature type="compositionally biased region" description="Polar residues" evidence="10">
    <location>
        <begin position="2085"/>
        <end position="2105"/>
    </location>
</feature>
<feature type="compositionally biased region" description="Polar residues" evidence="10">
    <location>
        <begin position="1690"/>
        <end position="1711"/>
    </location>
</feature>
<feature type="compositionally biased region" description="Pro residues" evidence="10">
    <location>
        <begin position="1614"/>
        <end position="1623"/>
    </location>
</feature>
<feature type="compositionally biased region" description="Low complexity" evidence="10">
    <location>
        <begin position="1956"/>
        <end position="1970"/>
    </location>
</feature>
<dbReference type="CDD" id="cd15512">
    <property type="entry name" value="PHD4_KMT2C_like"/>
    <property type="match status" value="1"/>
</dbReference>
<feature type="compositionally biased region" description="Gly residues" evidence="10">
    <location>
        <begin position="1528"/>
        <end position="1537"/>
    </location>
</feature>
<dbReference type="PROSITE" id="PS51805">
    <property type="entry name" value="EPHD"/>
    <property type="match status" value="1"/>
</dbReference>
<dbReference type="InterPro" id="IPR001965">
    <property type="entry name" value="Znf_PHD"/>
</dbReference>
<evidence type="ECO:0000313" key="14">
    <source>
        <dbReference type="EMBL" id="VDL19513.1"/>
    </source>
</evidence>
<feature type="compositionally biased region" description="Polar residues" evidence="10">
    <location>
        <begin position="2368"/>
        <end position="2399"/>
    </location>
</feature>
<evidence type="ECO:0000256" key="5">
    <source>
        <dbReference type="ARBA" id="ARBA00022833"/>
    </source>
</evidence>
<feature type="compositionally biased region" description="Polar residues" evidence="10">
    <location>
        <begin position="2032"/>
        <end position="2048"/>
    </location>
</feature>
<gene>
    <name evidence="14" type="ORF">HDID_LOCUS2052</name>
</gene>
<feature type="domain" description="PHD-type" evidence="11">
    <location>
        <begin position="241"/>
        <end position="293"/>
    </location>
</feature>
<dbReference type="CDD" id="cd15513">
    <property type="entry name" value="PHD5_KMT2C_like"/>
    <property type="match status" value="1"/>
</dbReference>
<reference evidence="16" key="1">
    <citation type="submission" date="2016-04" db="UniProtKB">
        <authorList>
            <consortium name="WormBaseParasite"/>
        </authorList>
    </citation>
    <scope>IDENTIFICATION</scope>
</reference>
<feature type="compositionally biased region" description="Low complexity" evidence="10">
    <location>
        <begin position="1255"/>
        <end position="1273"/>
    </location>
</feature>
<feature type="compositionally biased region" description="Polar residues" evidence="10">
    <location>
        <begin position="1408"/>
        <end position="1422"/>
    </location>
</feature>
<dbReference type="SUPFAM" id="SSF57903">
    <property type="entry name" value="FYVE/PHD zinc finger"/>
    <property type="match status" value="5"/>
</dbReference>
<dbReference type="InterPro" id="IPR011011">
    <property type="entry name" value="Znf_FYVE_PHD"/>
</dbReference>
<feature type="domain" description="PHD-type" evidence="11">
    <location>
        <begin position="763"/>
        <end position="813"/>
    </location>
</feature>
<feature type="region of interest" description="Disordered" evidence="10">
    <location>
        <begin position="571"/>
        <end position="699"/>
    </location>
</feature>
<feature type="region of interest" description="Disordered" evidence="10">
    <location>
        <begin position="1394"/>
        <end position="1457"/>
    </location>
</feature>
<feature type="compositionally biased region" description="Polar residues" evidence="10">
    <location>
        <begin position="1551"/>
        <end position="1573"/>
    </location>
</feature>
<dbReference type="InterPro" id="IPR036910">
    <property type="entry name" value="HMG_box_dom_sf"/>
</dbReference>
<evidence type="ECO:0000313" key="16">
    <source>
        <dbReference type="WBParaSite" id="HDID_0000205101-mRNA-1"/>
    </source>
</evidence>
<dbReference type="Proteomes" id="UP000274504">
    <property type="component" value="Unassembled WGS sequence"/>
</dbReference>
<feature type="region of interest" description="Disordered" evidence="10">
    <location>
        <begin position="980"/>
        <end position="1104"/>
    </location>
</feature>
<dbReference type="WBParaSite" id="HDID_0000205101-mRNA-1">
    <property type="protein sequence ID" value="HDID_0000205101-mRNA-1"/>
    <property type="gene ID" value="HDID_0000205101"/>
</dbReference>
<dbReference type="SMART" id="SM00184">
    <property type="entry name" value="RING"/>
    <property type="match status" value="5"/>
</dbReference>
<dbReference type="OrthoDB" id="308383at2759"/>
<dbReference type="STRING" id="6216.A0A158QCW2"/>
<dbReference type="EMBL" id="UYSG01000452">
    <property type="protein sequence ID" value="VDL19513.1"/>
    <property type="molecule type" value="Genomic_DNA"/>
</dbReference>
<dbReference type="CDD" id="cd15514">
    <property type="entry name" value="PHD6_KMT2C_like"/>
    <property type="match status" value="1"/>
</dbReference>
<evidence type="ECO:0000256" key="3">
    <source>
        <dbReference type="ARBA" id="ARBA00022737"/>
    </source>
</evidence>
<feature type="compositionally biased region" description="Polar residues" evidence="10">
    <location>
        <begin position="1482"/>
        <end position="1507"/>
    </location>
</feature>
<evidence type="ECO:0000256" key="2">
    <source>
        <dbReference type="ARBA" id="ARBA00022723"/>
    </source>
</evidence>
<evidence type="ECO:0000256" key="1">
    <source>
        <dbReference type="ARBA" id="ARBA00004123"/>
    </source>
</evidence>
<feature type="compositionally biased region" description="Low complexity" evidence="10">
    <location>
        <begin position="435"/>
        <end position="446"/>
    </location>
</feature>
<keyword evidence="2" id="KW-0479">Metal-binding</keyword>
<feature type="compositionally biased region" description="Low complexity" evidence="10">
    <location>
        <begin position="2266"/>
        <end position="2288"/>
    </location>
</feature>
<feature type="compositionally biased region" description="Pro residues" evidence="10">
    <location>
        <begin position="2132"/>
        <end position="2143"/>
    </location>
</feature>
<feature type="compositionally biased region" description="Low complexity" evidence="10">
    <location>
        <begin position="1434"/>
        <end position="1444"/>
    </location>
</feature>
<feature type="compositionally biased region" description="Low complexity" evidence="10">
    <location>
        <begin position="507"/>
        <end position="521"/>
    </location>
</feature>
<feature type="compositionally biased region" description="Pro residues" evidence="10">
    <location>
        <begin position="1578"/>
        <end position="1589"/>
    </location>
</feature>
<dbReference type="PROSITE" id="PS50089">
    <property type="entry name" value="ZF_RING_2"/>
    <property type="match status" value="1"/>
</dbReference>
<keyword evidence="6" id="KW-0805">Transcription regulation</keyword>
<evidence type="ECO:0000256" key="4">
    <source>
        <dbReference type="ARBA" id="ARBA00022771"/>
    </source>
</evidence>
<reference evidence="14 15" key="2">
    <citation type="submission" date="2018-11" db="EMBL/GenBank/DDBJ databases">
        <authorList>
            <consortium name="Pathogen Informatics"/>
        </authorList>
    </citation>
    <scope>NUCLEOTIDE SEQUENCE [LARGE SCALE GENOMIC DNA]</scope>
</reference>
<feature type="region of interest" description="Disordered" evidence="10">
    <location>
        <begin position="2305"/>
        <end position="2466"/>
    </location>
</feature>
<evidence type="ECO:0000259" key="11">
    <source>
        <dbReference type="PROSITE" id="PS50016"/>
    </source>
</evidence>
<feature type="compositionally biased region" description="Polar residues" evidence="10">
    <location>
        <begin position="1855"/>
        <end position="1883"/>
    </location>
</feature>
<feature type="compositionally biased region" description="Low complexity" evidence="10">
    <location>
        <begin position="2400"/>
        <end position="2413"/>
    </location>
</feature>
<dbReference type="GO" id="GO:0003713">
    <property type="term" value="F:transcription coactivator activity"/>
    <property type="evidence" value="ECO:0007669"/>
    <property type="project" value="TreeGrafter"/>
</dbReference>
<feature type="compositionally biased region" description="Low complexity" evidence="10">
    <location>
        <begin position="2188"/>
        <end position="2229"/>
    </location>
</feature>
<dbReference type="PROSITE" id="PS50016">
    <property type="entry name" value="ZF_PHD_2"/>
    <property type="match status" value="4"/>
</dbReference>
<evidence type="ECO:0000256" key="7">
    <source>
        <dbReference type="ARBA" id="ARBA00023163"/>
    </source>
</evidence>
<dbReference type="CDD" id="cd15509">
    <property type="entry name" value="PHD1_KMT2C_like"/>
    <property type="match status" value="1"/>
</dbReference>
<name>A0A158QCW2_HYMDI</name>
<dbReference type="InterPro" id="IPR019787">
    <property type="entry name" value="Znf_PHD-finger"/>
</dbReference>
<feature type="compositionally biased region" description="Low complexity" evidence="10">
    <location>
        <begin position="1195"/>
        <end position="1207"/>
    </location>
</feature>
<keyword evidence="3" id="KW-0677">Repeat</keyword>
<evidence type="ECO:0000259" key="12">
    <source>
        <dbReference type="PROSITE" id="PS50089"/>
    </source>
</evidence>
<dbReference type="Gene3D" id="1.10.30.10">
    <property type="entry name" value="High mobility group box domain"/>
    <property type="match status" value="1"/>
</dbReference>
<feature type="domain" description="PHD-type" evidence="11">
    <location>
        <begin position="713"/>
        <end position="766"/>
    </location>
</feature>
<dbReference type="SMART" id="SM00249">
    <property type="entry name" value="PHD"/>
    <property type="match status" value="7"/>
</dbReference>
<feature type="region of interest" description="Disordered" evidence="10">
    <location>
        <begin position="494"/>
        <end position="532"/>
    </location>
</feature>
<feature type="compositionally biased region" description="Low complexity" evidence="10">
    <location>
        <begin position="2307"/>
        <end position="2338"/>
    </location>
</feature>
<keyword evidence="4 9" id="KW-0863">Zinc-finger</keyword>
<dbReference type="Pfam" id="PF13771">
    <property type="entry name" value="zf-HC5HC2H"/>
    <property type="match status" value="1"/>
</dbReference>
<proteinExistence type="predicted"/>
<evidence type="ECO:0000259" key="13">
    <source>
        <dbReference type="PROSITE" id="PS51805"/>
    </source>
</evidence>
<feature type="compositionally biased region" description="Polar residues" evidence="10">
    <location>
        <begin position="522"/>
        <end position="532"/>
    </location>
</feature>
<feature type="compositionally biased region" description="Polar residues" evidence="10">
    <location>
        <begin position="1656"/>
        <end position="1674"/>
    </location>
</feature>
<keyword evidence="8" id="KW-0539">Nucleus</keyword>
<dbReference type="InterPro" id="IPR034732">
    <property type="entry name" value="EPHD"/>
</dbReference>
<feature type="domain" description="RING-type" evidence="12">
    <location>
        <begin position="244"/>
        <end position="291"/>
    </location>
</feature>
<feature type="region of interest" description="Disordered" evidence="10">
    <location>
        <begin position="435"/>
        <end position="456"/>
    </location>
</feature>
<feature type="compositionally biased region" description="Low complexity" evidence="10">
    <location>
        <begin position="657"/>
        <end position="672"/>
    </location>
</feature>
<dbReference type="GO" id="GO:0044666">
    <property type="term" value="C:MLL3/4 complex"/>
    <property type="evidence" value="ECO:0007669"/>
    <property type="project" value="TreeGrafter"/>
</dbReference>
<comment type="subcellular location">
    <subcellularLocation>
        <location evidence="1">Nucleus</location>
    </subcellularLocation>
</comment>
<dbReference type="GO" id="GO:0008270">
    <property type="term" value="F:zinc ion binding"/>
    <property type="evidence" value="ECO:0007669"/>
    <property type="project" value="UniProtKB-KW"/>
</dbReference>
<feature type="region of interest" description="Disordered" evidence="10">
    <location>
        <begin position="1472"/>
        <end position="1724"/>
    </location>
</feature>
<feature type="compositionally biased region" description="Polar residues" evidence="10">
    <location>
        <begin position="992"/>
        <end position="1003"/>
    </location>
</feature>
<dbReference type="PANTHER" id="PTHR45888">
    <property type="entry name" value="HL01030P-RELATED"/>
    <property type="match status" value="1"/>
</dbReference>
<feature type="compositionally biased region" description="Polar residues" evidence="10">
    <location>
        <begin position="2230"/>
        <end position="2245"/>
    </location>
</feature>
<keyword evidence="5" id="KW-0862">Zinc</keyword>
<sequence>MNLSSLSRGGSSLCAFCGMDSSSTFCLGDLIPIHTAKQYVPLPQLTNEKKSKSYISKSEYSFKASLPLTPSCNLVGPHCSLDSCRRLQEGQILEADGRPILNGLPNVFIDSDGRPFGFIDELVEIGWAPLSVKPVLENIVVPCTSGSVFYVHRRCALWSYGVKITELGNFEGIEEAVVKALETECALCRRLGASVPCRADGCSRSFHISCASAAGCFQEGKSFLVFCPSHLDLVYTLGEAASPCPLCDQRNNVSDMIFCSTCNTNFHNQCLEPPGVLSPTVRVGWQCPECKTCLTCRESKDDLKMVICDTCDRGFHTYCLIPPVADIPKNGFKCERCRICMDCGLRQFSLSKVLSPEKKDAVDHGTAIRWYNNYTLCDRCFNTRKRPANCCAVCERAWRCCLNSSGATSSSWPGRRCSGCRRMVHYDCDLTGLTSPHSSSPSLTGTVPLGSGVEDSQTPANMTVSYFCPTCRNRDSATPSEVLSATASLRTSPFVGGASSSDLGDTSSVVASASPSLADDPQPNNATSSSVTIIPQQSISTSTVLSNRISTESLDADKQTGAVTVYLTSVSPKSPRGEKMGVSGGSTRSHKSVGRPVGSLTKSKSVSIGMGELTRKRLKTEGSNSLKPKISGSAVSNLYPVPPVKPPHSAKNAAGKRSVCGSVSSSASFSGTRSRRSKSRKAGINESGGNNEKDDHPTTVIIARKDDRFSLEQDICIACGSFGLDTSPLIPCAQCGQTYHSYCGDLKGVGRTIREKGWRCLDCTICEICGQANDEDKLILCDDCDISYHIFCLDPPLADVPKGSWKCNNCVYCHRCERKTPGKNCRWCESYTLCGPCASLDKCPVCTQPYHDMELLVKCSECDRTLHGGCDQIRTDDEADFVVDDSRYACVLCRERGSKYGPNHQQLLEFRKAHGLGVPFPATWRSETVDGCLGDKTVGINSAGSLAARSDDEQDPSDPTLFYMHGVVLTLNGLNTIRNAMIKNPPKRPPTASRQKNHASSIATPDAHSVLDTGPPSVYTPVDEDVSQHSGVDGDSEFTSVVNGEMAKSPRSVMSEEDTVHGGGATGDSSSTATTSGAAASSVLNSEHPSSALGPGPSTSLANAPGVCKKIGVKPGTLPRRHCNLGLGGFRAKIPRIHQNKKSQLAAAGDAVIPPMGKKRRPNKKKSDLEEMYPDYLMKAFFSEKLLASASNEPGTASAANGAGSIAGKKRRRKPSTTSSAPGPPVPNRSLSITEQYPLGEAGGFRKMENPWNRSSQSSKIPSPRSSLTSPTPACGPNIRTSLWPGESPFAASAVAGVATSSVDDLLEDLLDDEECVEDDGTIDSFEEETREDVDEIFNTPSTSTGISTDTKSRVIQSQTLKAKLQAPSRQAESSLDDVNEMFVDDFLTLANSFPSTSETTARPLPVTSATLTDSPALNQRLSGGIPMNVFADPSSSQQQQQPQTFVDPKRTPDLASRTQMTQDVMYQQQSRPLFSDEGQRISPSGSQEPNQETTPATPSQQSQVDSQMLPELSALDIESQLIEFENSGGGGGGGSSGLPSDVASPPPKPQSQVSAQSPFSAIQSEPQTAYSARTQQFPPPSTPRPSAPMMPQQRPQQFYVPHQQQQLGYSPPESAPPPPPYPGSSSRQPSQTQSPVGWRPQAQPQLSQRYPPPTQYQSQMTYLSPGQQQQQRFTGGYRGMSPNLMPAVPSSSGGSRQSPYPSYETAQQMPPSVVPAPEGGLLSNQQLKTMLRRDLSPRRTMEMPLGVPGGSQQQIPGDVLVPPVLQTQPQTPLPPGFEGGPAISGASGANFVSRRLNSEKWGDEERLGERSSIAPVLYANIMHPTLKAQYPDSRTRFREIQKLWRRLPSDRRSQFVTQARANKTQSRAANTSPRDSGASMHSQHLMMQAAGSGVGTSLSPHVPYSQQPPSAGMPPGAPVGGRSSGGNTTPILPNYAPSPVAARHQPPFQQPQRPPHQMMQQQHISPSSQLSVQSPMQPRVADSSAFSNPVETDQHTLGITQEGEGGSSAIVVEAPVASQRQSPVSAEEQPEQQQPHGTSHFQPQQRDPPSVSASQPSPSLSPSSSILGGSAGGSQRRGGPTSLPPASSHSTEPVSPATPFQQQPYAAVGTPDQSVMSRLPSTPQQQQGAYLPPPLPPPPPAWPTVGSVNSPMPPPLPSSSQQQQQQHVRWSSGIVGGGHASPLSPAQQQQQLMYQQQQQRQQQEMLHQHHYQQQQQQQQQHYIQQPQQTRYATGSMVQQASTPMPQHYGGGVHGPSIHQSGHMNSPSQLSQSSTSLQSPTQPTGPSPGDRERQRLREILAMKMSMSSNPSQPTVPQQSQQQPTQRMYQHPQQQQQMYSHPGSNYPYPAAPPQRHMRPPAPGSFYPGSPSQQQLGFAHTPSPSFESNFIMQQQQQTTRCSSGSSPSVVASPGSGVPGGGGVQPSLCSPPVLPATSVGVGHHQHPHHHTHPETAPPPPPPYQTSTSATAVALDSPHVCPIAMIYKSNRRSPYHAKTPTPCTTTSVEEAGFEPPVIFSRVGTGAVKERPRFIPQQQIQSADTGGSSGEMVAPPQSVAYSQQRMSQQGQEQIPSMGGQAPQYESEYRYHQSPSQQMELHAQTKQTSQFFPAPQRRQSPIEAAVSVSNHSDCPAQYLISESQPSQHYNMGYLPPSYSRVSQPVPGYPSPAQTANHSIYEQTTLLQQQGPSPYATAQTTYTVTPQSPYPGHIPDGMLVPSR</sequence>
<feature type="region of interest" description="Disordered" evidence="10">
    <location>
        <begin position="2017"/>
        <end position="2292"/>
    </location>
</feature>
<evidence type="ECO:0000256" key="6">
    <source>
        <dbReference type="ARBA" id="ARBA00023015"/>
    </source>
</evidence>
<keyword evidence="7" id="KW-0804">Transcription</keyword>
<dbReference type="PANTHER" id="PTHR45888:SF6">
    <property type="entry name" value="HL01030P-RELATED"/>
    <property type="match status" value="1"/>
</dbReference>
<dbReference type="Gene3D" id="3.30.40.10">
    <property type="entry name" value="Zinc/RING finger domain, C3HC4 (zinc finger)"/>
    <property type="match status" value="5"/>
</dbReference>
<feature type="compositionally biased region" description="Low complexity" evidence="10">
    <location>
        <begin position="1590"/>
        <end position="1613"/>
    </location>
</feature>
<feature type="domain" description="PHD-type" evidence="13">
    <location>
        <begin position="124"/>
        <end position="231"/>
    </location>
</feature>
<dbReference type="InterPro" id="IPR013083">
    <property type="entry name" value="Znf_RING/FYVE/PHD"/>
</dbReference>
<dbReference type="GO" id="GO:0042800">
    <property type="term" value="F:histone H3K4 methyltransferase activity"/>
    <property type="evidence" value="ECO:0007669"/>
    <property type="project" value="TreeGrafter"/>
</dbReference>
<evidence type="ECO:0000313" key="15">
    <source>
        <dbReference type="Proteomes" id="UP000274504"/>
    </source>
</evidence>